<organism evidence="1 2">
    <name type="scientific">Cotesia glomerata</name>
    <name type="common">Lepidopteran parasitic wasp</name>
    <name type="synonym">Apanteles glomeratus</name>
    <dbReference type="NCBI Taxonomy" id="32391"/>
    <lineage>
        <taxon>Eukaryota</taxon>
        <taxon>Metazoa</taxon>
        <taxon>Ecdysozoa</taxon>
        <taxon>Arthropoda</taxon>
        <taxon>Hexapoda</taxon>
        <taxon>Insecta</taxon>
        <taxon>Pterygota</taxon>
        <taxon>Neoptera</taxon>
        <taxon>Endopterygota</taxon>
        <taxon>Hymenoptera</taxon>
        <taxon>Apocrita</taxon>
        <taxon>Ichneumonoidea</taxon>
        <taxon>Braconidae</taxon>
        <taxon>Microgastrinae</taxon>
        <taxon>Cotesia</taxon>
    </lineage>
</organism>
<dbReference type="Proteomes" id="UP000826195">
    <property type="component" value="Unassembled WGS sequence"/>
</dbReference>
<protein>
    <submittedName>
        <fullName evidence="1">Uncharacterized protein</fullName>
    </submittedName>
</protein>
<comment type="caution">
    <text evidence="1">The sequence shown here is derived from an EMBL/GenBank/DDBJ whole genome shotgun (WGS) entry which is preliminary data.</text>
</comment>
<keyword evidence="2" id="KW-1185">Reference proteome</keyword>
<evidence type="ECO:0000313" key="1">
    <source>
        <dbReference type="EMBL" id="KAH0540866.1"/>
    </source>
</evidence>
<accession>A0AAV7I368</accession>
<evidence type="ECO:0000313" key="2">
    <source>
        <dbReference type="Proteomes" id="UP000826195"/>
    </source>
</evidence>
<proteinExistence type="predicted"/>
<reference evidence="1 2" key="1">
    <citation type="journal article" date="2021" name="J. Hered.">
        <title>A chromosome-level genome assembly of the parasitoid wasp, Cotesia glomerata (Hymenoptera: Braconidae).</title>
        <authorList>
            <person name="Pinto B.J."/>
            <person name="Weis J.J."/>
            <person name="Gamble T."/>
            <person name="Ode P.J."/>
            <person name="Paul R."/>
            <person name="Zaspel J.M."/>
        </authorList>
    </citation>
    <scope>NUCLEOTIDE SEQUENCE [LARGE SCALE GENOMIC DNA]</scope>
    <source>
        <strain evidence="1">CgM1</strain>
    </source>
</reference>
<name>A0AAV7I368_COTGL</name>
<dbReference type="EMBL" id="JAHXZJ010002609">
    <property type="protein sequence ID" value="KAH0540866.1"/>
    <property type="molecule type" value="Genomic_DNA"/>
</dbReference>
<gene>
    <name evidence="1" type="ORF">KQX54_020326</name>
</gene>
<dbReference type="AlphaFoldDB" id="A0AAV7I368"/>
<sequence length="97" mass="10842">MRSIFADLLYREVDSDSDLLWLVGDRAQSDLHPSEEKFSDHRLKLSVSEIYHVWIVGRQTALDRRNVTENPEVCGAKKVRGVAGVLQARSNACASAS</sequence>